<dbReference type="InterPro" id="IPR007197">
    <property type="entry name" value="rSAM"/>
</dbReference>
<accession>X1FU87</accession>
<sequence>DTLPFPDRRLLGNIEYKNEVEGLELSIGKFTSAASSRGCAFQCSFCSSSMFWGKWRPRTPENIIQELSYLEEQGFQNLLWVDDNFTISKKRLLKLSSLIKKEKMDFNWMAEGRVTQSSIELLNAMKQMGCKILSFGVESGSQRMLDWYNKKINLNQIYDAIKNSNKVGIDMILANFIVGSPVETREEIIKTLNLSLKLDIDFPQFHILGIIPGNWIWDQMVKEKRINPDVCWEVGTAVLPISLSEIMERIRETHRKFMQRPSYISRQIVKTFKSRYRQKQSGKL</sequence>
<dbReference type="PANTHER" id="PTHR43409:SF7">
    <property type="entry name" value="BLL1977 PROTEIN"/>
    <property type="match status" value="1"/>
</dbReference>
<protein>
    <recommendedName>
        <fullName evidence="6">Radical SAM core domain-containing protein</fullName>
    </recommendedName>
</protein>
<dbReference type="SFLD" id="SFLDS00029">
    <property type="entry name" value="Radical_SAM"/>
    <property type="match status" value="1"/>
</dbReference>
<dbReference type="EMBL" id="BARU01017813">
    <property type="protein sequence ID" value="GAH49221.1"/>
    <property type="molecule type" value="Genomic_DNA"/>
</dbReference>
<dbReference type="SUPFAM" id="SSF102114">
    <property type="entry name" value="Radical SAM enzymes"/>
    <property type="match status" value="1"/>
</dbReference>
<comment type="caution">
    <text evidence="7">The sequence shown here is derived from an EMBL/GenBank/DDBJ whole genome shotgun (WGS) entry which is preliminary data.</text>
</comment>
<dbReference type="GO" id="GO:0046872">
    <property type="term" value="F:metal ion binding"/>
    <property type="evidence" value="ECO:0007669"/>
    <property type="project" value="UniProtKB-KW"/>
</dbReference>
<evidence type="ECO:0000256" key="5">
    <source>
        <dbReference type="ARBA" id="ARBA00023014"/>
    </source>
</evidence>
<feature type="domain" description="Radical SAM core" evidence="6">
    <location>
        <begin position="25"/>
        <end position="256"/>
    </location>
</feature>
<reference evidence="7" key="1">
    <citation type="journal article" date="2014" name="Front. Microbiol.">
        <title>High frequency of phylogenetically diverse reductive dehalogenase-homologous genes in deep subseafloor sedimentary metagenomes.</title>
        <authorList>
            <person name="Kawai M."/>
            <person name="Futagami T."/>
            <person name="Toyoda A."/>
            <person name="Takaki Y."/>
            <person name="Nishi S."/>
            <person name="Hori S."/>
            <person name="Arai W."/>
            <person name="Tsubouchi T."/>
            <person name="Morono Y."/>
            <person name="Uchiyama I."/>
            <person name="Ito T."/>
            <person name="Fujiyama A."/>
            <person name="Inagaki F."/>
            <person name="Takami H."/>
        </authorList>
    </citation>
    <scope>NUCLEOTIDE SEQUENCE</scope>
    <source>
        <strain evidence="7">Expedition CK06-06</strain>
    </source>
</reference>
<evidence type="ECO:0000256" key="2">
    <source>
        <dbReference type="ARBA" id="ARBA00022691"/>
    </source>
</evidence>
<keyword evidence="4" id="KW-0408">Iron</keyword>
<dbReference type="SFLD" id="SFLDG01082">
    <property type="entry name" value="B12-binding_domain_containing"/>
    <property type="match status" value="1"/>
</dbReference>
<name>X1FU87_9ZZZZ</name>
<keyword evidence="5" id="KW-0411">Iron-sulfur</keyword>
<evidence type="ECO:0000259" key="6">
    <source>
        <dbReference type="PROSITE" id="PS51918"/>
    </source>
</evidence>
<proteinExistence type="predicted"/>
<dbReference type="SMART" id="SM00729">
    <property type="entry name" value="Elp3"/>
    <property type="match status" value="1"/>
</dbReference>
<evidence type="ECO:0000256" key="3">
    <source>
        <dbReference type="ARBA" id="ARBA00022723"/>
    </source>
</evidence>
<comment type="cofactor">
    <cofactor evidence="1">
        <name>[4Fe-4S] cluster</name>
        <dbReference type="ChEBI" id="CHEBI:49883"/>
    </cofactor>
</comment>
<dbReference type="GO" id="GO:0003824">
    <property type="term" value="F:catalytic activity"/>
    <property type="evidence" value="ECO:0007669"/>
    <property type="project" value="InterPro"/>
</dbReference>
<feature type="non-terminal residue" evidence="7">
    <location>
        <position position="1"/>
    </location>
</feature>
<dbReference type="GO" id="GO:0051536">
    <property type="term" value="F:iron-sulfur cluster binding"/>
    <property type="evidence" value="ECO:0007669"/>
    <property type="project" value="UniProtKB-KW"/>
</dbReference>
<evidence type="ECO:0000313" key="7">
    <source>
        <dbReference type="EMBL" id="GAH49221.1"/>
    </source>
</evidence>
<keyword evidence="3" id="KW-0479">Metal-binding</keyword>
<dbReference type="Gene3D" id="3.80.30.20">
    <property type="entry name" value="tm_1862 like domain"/>
    <property type="match status" value="1"/>
</dbReference>
<dbReference type="Pfam" id="PF04055">
    <property type="entry name" value="Radical_SAM"/>
    <property type="match status" value="1"/>
</dbReference>
<keyword evidence="2" id="KW-0949">S-adenosyl-L-methionine</keyword>
<gene>
    <name evidence="7" type="ORF">S03H2_29500</name>
</gene>
<dbReference type="AlphaFoldDB" id="X1FU87"/>
<organism evidence="7">
    <name type="scientific">marine sediment metagenome</name>
    <dbReference type="NCBI Taxonomy" id="412755"/>
    <lineage>
        <taxon>unclassified sequences</taxon>
        <taxon>metagenomes</taxon>
        <taxon>ecological metagenomes</taxon>
    </lineage>
</organism>
<dbReference type="PANTHER" id="PTHR43409">
    <property type="entry name" value="ANAEROBIC MAGNESIUM-PROTOPORPHYRIN IX MONOMETHYL ESTER CYCLASE-RELATED"/>
    <property type="match status" value="1"/>
</dbReference>
<dbReference type="InterPro" id="IPR058240">
    <property type="entry name" value="rSAM_sf"/>
</dbReference>
<evidence type="ECO:0000256" key="1">
    <source>
        <dbReference type="ARBA" id="ARBA00001966"/>
    </source>
</evidence>
<evidence type="ECO:0000256" key="4">
    <source>
        <dbReference type="ARBA" id="ARBA00023004"/>
    </source>
</evidence>
<dbReference type="PROSITE" id="PS51918">
    <property type="entry name" value="RADICAL_SAM"/>
    <property type="match status" value="1"/>
</dbReference>
<dbReference type="InterPro" id="IPR023404">
    <property type="entry name" value="rSAM_horseshoe"/>
</dbReference>
<dbReference type="InterPro" id="IPR006638">
    <property type="entry name" value="Elp3/MiaA/NifB-like_rSAM"/>
</dbReference>
<dbReference type="InterPro" id="IPR051198">
    <property type="entry name" value="BchE-like"/>
</dbReference>